<keyword evidence="3" id="KW-0589">Pheromone response</keyword>
<feature type="transmembrane region" description="Helical" evidence="10">
    <location>
        <begin position="73"/>
        <end position="93"/>
    </location>
</feature>
<feature type="transmembrane region" description="Helical" evidence="10">
    <location>
        <begin position="209"/>
        <end position="234"/>
    </location>
</feature>
<keyword evidence="7 10" id="KW-0472">Membrane</keyword>
<evidence type="ECO:0000256" key="5">
    <source>
        <dbReference type="ARBA" id="ARBA00022989"/>
    </source>
</evidence>
<evidence type="ECO:0000256" key="4">
    <source>
        <dbReference type="ARBA" id="ARBA00022692"/>
    </source>
</evidence>
<dbReference type="PRINTS" id="PR00901">
    <property type="entry name" value="PHEROMONEBAR"/>
</dbReference>
<dbReference type="GO" id="GO:0000750">
    <property type="term" value="P:pheromone-dependent signal transduction involved in conjugation with cellular fusion"/>
    <property type="evidence" value="ECO:0007669"/>
    <property type="project" value="TreeGrafter"/>
</dbReference>
<dbReference type="AlphaFoldDB" id="A0A9W8NZ72"/>
<evidence type="ECO:0000256" key="2">
    <source>
        <dbReference type="ARBA" id="ARBA00011085"/>
    </source>
</evidence>
<feature type="transmembrane region" description="Helical" evidence="10">
    <location>
        <begin position="156"/>
        <end position="177"/>
    </location>
</feature>
<evidence type="ECO:0000256" key="3">
    <source>
        <dbReference type="ARBA" id="ARBA00022507"/>
    </source>
</evidence>
<dbReference type="PANTHER" id="PTHR28097:SF1">
    <property type="entry name" value="PHEROMONE A FACTOR RECEPTOR"/>
    <property type="match status" value="1"/>
</dbReference>
<dbReference type="InterPro" id="IPR001499">
    <property type="entry name" value="GPCR_STE3"/>
</dbReference>
<keyword evidence="4 10" id="KW-0812">Transmembrane</keyword>
<dbReference type="GO" id="GO:0005886">
    <property type="term" value="C:plasma membrane"/>
    <property type="evidence" value="ECO:0007669"/>
    <property type="project" value="TreeGrafter"/>
</dbReference>
<dbReference type="Proteomes" id="UP001142393">
    <property type="component" value="Unassembled WGS sequence"/>
</dbReference>
<dbReference type="CDD" id="cd14966">
    <property type="entry name" value="7tmD_STE3"/>
    <property type="match status" value="1"/>
</dbReference>
<evidence type="ECO:0000256" key="6">
    <source>
        <dbReference type="ARBA" id="ARBA00023040"/>
    </source>
</evidence>
<comment type="subcellular location">
    <subcellularLocation>
        <location evidence="1">Membrane</location>
        <topology evidence="1">Multi-pass membrane protein</topology>
    </subcellularLocation>
</comment>
<keyword evidence="5 10" id="KW-1133">Transmembrane helix</keyword>
<reference evidence="11 12" key="1">
    <citation type="journal article" date="2023" name="Proc. Natl. Acad. Sci. U.S.A.">
        <title>A global phylogenomic analysis of the shiitake genus Lentinula.</title>
        <authorList>
            <person name="Sierra-Patev S."/>
            <person name="Min B."/>
            <person name="Naranjo-Ortiz M."/>
            <person name="Looney B."/>
            <person name="Konkel Z."/>
            <person name="Slot J.C."/>
            <person name="Sakamoto Y."/>
            <person name="Steenwyk J.L."/>
            <person name="Rokas A."/>
            <person name="Carro J."/>
            <person name="Camarero S."/>
            <person name="Ferreira P."/>
            <person name="Molpeceres G."/>
            <person name="Ruiz-Duenas F.J."/>
            <person name="Serrano A."/>
            <person name="Henrissat B."/>
            <person name="Drula E."/>
            <person name="Hughes K.W."/>
            <person name="Mata J.L."/>
            <person name="Ishikawa N.K."/>
            <person name="Vargas-Isla R."/>
            <person name="Ushijima S."/>
            <person name="Smith C.A."/>
            <person name="Donoghue J."/>
            <person name="Ahrendt S."/>
            <person name="Andreopoulos W."/>
            <person name="He G."/>
            <person name="LaButti K."/>
            <person name="Lipzen A."/>
            <person name="Ng V."/>
            <person name="Riley R."/>
            <person name="Sandor L."/>
            <person name="Barry K."/>
            <person name="Martinez A.T."/>
            <person name="Xiao Y."/>
            <person name="Gibbons J.G."/>
            <person name="Terashima K."/>
            <person name="Grigoriev I.V."/>
            <person name="Hibbett D."/>
        </authorList>
    </citation>
    <scope>NUCLEOTIDE SEQUENCE [LARGE SCALE GENOMIC DNA]</scope>
    <source>
        <strain evidence="11 12">TFB7810</strain>
    </source>
</reference>
<dbReference type="EMBL" id="JANVFU010000008">
    <property type="protein sequence ID" value="KAJ3743561.1"/>
    <property type="molecule type" value="Genomic_DNA"/>
</dbReference>
<evidence type="ECO:0000256" key="8">
    <source>
        <dbReference type="ARBA" id="ARBA00023170"/>
    </source>
</evidence>
<dbReference type="Pfam" id="PF02076">
    <property type="entry name" value="STE3"/>
    <property type="match status" value="1"/>
</dbReference>
<protein>
    <submittedName>
        <fullName evidence="11">Pheromone A receptor-domain-containing protein</fullName>
    </submittedName>
</protein>
<keyword evidence="9" id="KW-0807">Transducer</keyword>
<keyword evidence="12" id="KW-1185">Reference proteome</keyword>
<feature type="transmembrane region" description="Helical" evidence="10">
    <location>
        <begin position="41"/>
        <end position="61"/>
    </location>
</feature>
<feature type="transmembrane region" description="Helical" evidence="10">
    <location>
        <begin position="114"/>
        <end position="136"/>
    </location>
</feature>
<organism evidence="11 12">
    <name type="scientific">Lentinula detonsa</name>
    <dbReference type="NCBI Taxonomy" id="2804962"/>
    <lineage>
        <taxon>Eukaryota</taxon>
        <taxon>Fungi</taxon>
        <taxon>Dikarya</taxon>
        <taxon>Basidiomycota</taxon>
        <taxon>Agaricomycotina</taxon>
        <taxon>Agaricomycetes</taxon>
        <taxon>Agaricomycetidae</taxon>
        <taxon>Agaricales</taxon>
        <taxon>Marasmiineae</taxon>
        <taxon>Omphalotaceae</taxon>
        <taxon>Lentinula</taxon>
    </lineage>
</organism>
<comment type="caution">
    <text evidence="11">The sequence shown here is derived from an EMBL/GenBank/DDBJ whole genome shotgun (WGS) entry which is preliminary data.</text>
</comment>
<proteinExistence type="inferred from homology"/>
<name>A0A9W8NZ72_9AGAR</name>
<evidence type="ECO:0000256" key="9">
    <source>
        <dbReference type="ARBA" id="ARBA00023224"/>
    </source>
</evidence>
<dbReference type="InterPro" id="IPR000481">
    <property type="entry name" value="GPCR_Pheromne_B_alpha_rcpt"/>
</dbReference>
<dbReference type="GO" id="GO:0004934">
    <property type="term" value="F:mating-type alpha-factor pheromone receptor activity"/>
    <property type="evidence" value="ECO:0007669"/>
    <property type="project" value="InterPro"/>
</dbReference>
<dbReference type="PRINTS" id="PR00899">
    <property type="entry name" value="GPCRSTE3"/>
</dbReference>
<evidence type="ECO:0000313" key="11">
    <source>
        <dbReference type="EMBL" id="KAJ3743561.1"/>
    </source>
</evidence>
<gene>
    <name evidence="11" type="ORF">DFH05DRAFT_1447779</name>
</gene>
<evidence type="ECO:0000256" key="1">
    <source>
        <dbReference type="ARBA" id="ARBA00004141"/>
    </source>
</evidence>
<keyword evidence="8 11" id="KW-0675">Receptor</keyword>
<evidence type="ECO:0000256" key="10">
    <source>
        <dbReference type="SAM" id="Phobius"/>
    </source>
</evidence>
<evidence type="ECO:0000313" key="12">
    <source>
        <dbReference type="Proteomes" id="UP001142393"/>
    </source>
</evidence>
<comment type="similarity">
    <text evidence="2">Belongs to the G-protein coupled receptor 4 family.</text>
</comment>
<evidence type="ECO:0000256" key="7">
    <source>
        <dbReference type="ARBA" id="ARBA00023136"/>
    </source>
</evidence>
<dbReference type="PANTHER" id="PTHR28097">
    <property type="entry name" value="PHEROMONE A FACTOR RECEPTOR"/>
    <property type="match status" value="1"/>
</dbReference>
<feature type="transmembrane region" description="Helical" evidence="10">
    <location>
        <begin position="12"/>
        <end position="29"/>
    </location>
</feature>
<sequence>MFPPADLLYPFYTIFSFFSFLLPIIPLTWHLQAWNSGTCFYMVWASLIGLIDFVNSIIWAGTVLDIAPIWCDFSTHVLLAGTFAIPLSSLCIIRRLYLISSAKSALTRIEKRRAVIFDTTLCLIIPLVLTALQYIVQGHRYCIYEEIGCMPYVYRTLAAQFLVTAPPILTGLVSVYYDIRCITALFHHYLELKNLGASKNDDSFTMDRFIPVVVFAIMETSTTPIAAFALAMNITAGLLPWVSWDYVHADFSFIPVFPSVVWRSDSRNVAAVELQRWVNSSCGVLIFLFFGTTKEARKHYSKAFYRLKSKLGSKNSVLHASDESSDTPDYSLTEASLPVIDIRRESFRNSSSGVMHFKIEDST</sequence>
<keyword evidence="6" id="KW-0297">G-protein coupled receptor</keyword>
<accession>A0A9W8NZ72</accession>